<keyword evidence="3" id="KW-1133">Transmembrane helix</keyword>
<dbReference type="GO" id="GO:0080120">
    <property type="term" value="P:CAAX-box protein maturation"/>
    <property type="evidence" value="ECO:0007669"/>
    <property type="project" value="UniProtKB-ARBA"/>
</dbReference>
<dbReference type="Proteomes" id="UP000290289">
    <property type="component" value="Chromosome 13"/>
</dbReference>
<feature type="coiled-coil region" evidence="1">
    <location>
        <begin position="1047"/>
        <end position="1172"/>
    </location>
</feature>
<feature type="coiled-coil region" evidence="1">
    <location>
        <begin position="1583"/>
        <end position="1634"/>
    </location>
</feature>
<feature type="transmembrane region" description="Helical" evidence="3">
    <location>
        <begin position="2042"/>
        <end position="2059"/>
    </location>
</feature>
<feature type="compositionally biased region" description="Basic and acidic residues" evidence="2">
    <location>
        <begin position="75"/>
        <end position="86"/>
    </location>
</feature>
<feature type="coiled-coil region" evidence="1">
    <location>
        <begin position="1455"/>
        <end position="1517"/>
    </location>
</feature>
<feature type="region of interest" description="Disordered" evidence="2">
    <location>
        <begin position="1"/>
        <end position="39"/>
    </location>
</feature>
<evidence type="ECO:0000259" key="4">
    <source>
        <dbReference type="Pfam" id="PF02517"/>
    </source>
</evidence>
<keyword evidence="3" id="KW-0472">Membrane</keyword>
<organism evidence="5 6">
    <name type="scientific">Malus domestica</name>
    <name type="common">Apple</name>
    <name type="synonym">Pyrus malus</name>
    <dbReference type="NCBI Taxonomy" id="3750"/>
    <lineage>
        <taxon>Eukaryota</taxon>
        <taxon>Viridiplantae</taxon>
        <taxon>Streptophyta</taxon>
        <taxon>Embryophyta</taxon>
        <taxon>Tracheophyta</taxon>
        <taxon>Spermatophyta</taxon>
        <taxon>Magnoliopsida</taxon>
        <taxon>eudicotyledons</taxon>
        <taxon>Gunneridae</taxon>
        <taxon>Pentapetalae</taxon>
        <taxon>rosids</taxon>
        <taxon>fabids</taxon>
        <taxon>Rosales</taxon>
        <taxon>Rosaceae</taxon>
        <taxon>Amygdaloideae</taxon>
        <taxon>Maleae</taxon>
        <taxon>Malus</taxon>
    </lineage>
</organism>
<dbReference type="EMBL" id="RDQH01000339">
    <property type="protein sequence ID" value="RXH79821.1"/>
    <property type="molecule type" value="Genomic_DNA"/>
</dbReference>
<dbReference type="PANTHER" id="PTHR43939:SF68">
    <property type="entry name" value="CENTROSOMAL PROTEIN OF 290 KDA-LIKE"/>
    <property type="match status" value="1"/>
</dbReference>
<dbReference type="STRING" id="3750.A0A498IE31"/>
<evidence type="ECO:0000256" key="3">
    <source>
        <dbReference type="SAM" id="Phobius"/>
    </source>
</evidence>
<feature type="transmembrane region" description="Helical" evidence="3">
    <location>
        <begin position="2065"/>
        <end position="2088"/>
    </location>
</feature>
<sequence>MRAIPMSEKPGLKQVLEDSKAEAEGDQQIRGSPIANGLAKDSNAIRDDVAEPVNQELGSAWPVAESVADGDNQVAEDKGKVTEDSGKEEFVDCSEDYAMDELDRLRLLLDTTVGEKESLARQFEEEREAFAREIASLRFQLNALTDQQPSIGESGNFYHDKESREDDKGTDTWWRELITECSGLVKTALEKRLQTEAAVRELDGVVFKKDQEIEELNAKVNEFSVLNDVVAIFLNSAQRSVEMSSEAQIEKDTYIEVVTNRMLASLGGVVDQQEMLDGSVGGKLVHVEQGTSMLIEKFTRMLSEIEQLRQCLPEARSDLNSQELGGVFTAACDELLELKRKESEFVKRLSHLEDENRKVIEELENQKGIVEAVNADLGQTKMELEQEKHRCSNTREKLAMAVTKGKALVQQRDSLKQSIAEKTSELEKCLIELQEKSSAIEAAELTKEELIRSENSIASLQEIVSQKNVIIESLEEIMSQTGVPEELQSMDILEKLRWLSDENDKLKGISLEFKNLRDAMHAIDLPEVISSSDLESQVNWLRESFSQAKEEVLMLRDEITATKEVARKNIDHLTDSLSAELQAKEYLQAELDNRTSEYQEIVKKEQQVSLEKADMAKEEVLVLCDEITATKEVARKNIEDLTASLSAELQAKEYLQAELDNLTSEYQEIVKKEQQVSSEKADMVRMLLDVSGVVVDNEEVYQPSSDPALLVDRCIGKIKEESNASFDSPKVDAELFETIQSHLYVRDQKLMLCETLLEQETLVRSEVNNLSNELRAVSQKLAALEEEKGTLQRDFERSEEKNTVLREKLSMAVKKGKGLVQDRENLKHLLDEKKSEIEKLQLELQQEQLALAECRDKISSLSADVDRIPKLDADLIAMKEQRDQLEQFLVESNNMLQRVIECIDGIALPVDSIFEEPVGKVNFIAGYISECQDAKENAEHELSKVKEEVNNLAGKLAEAHSTLKSLENELSVAESDISLLAEQKREMELGKTNVEKELEKAIEEAMSQASKYDEVCASKKSLEEALSIAENSISVLVSEKEGALVGRASAETELEKVKEEVDTQTSKLTEANKAIKLLKDSLSLVQTNVSLLTEQNNEVHIGRTNLEVELKKLQEEARIHDNKLADAKATIKSLEDALLKAENDISVLQGEKKNAEDEILTLNSKLNTQDEELSGTNGSTESRSIELSSHLHNLHLLMKDDTLLATMKRCFEKKFESLKDMDLILRNIKDHCVFMNSEELKRHQVLEEDSYVTKSFSDGIDTISSVEKVTGEASVADADMSSCLKRTVERFQMREDVLAEIFECLSSSVDGFIANLLRNLQAVRDEVIARFENMESVKQQATNLEICKQEQGNTIAILENDLKSLLSACTAAIGELQFGVENNLLELSSVPELEKLKHNLPRETVISGETTEADEQGLQDSKYGKTAEMLYVSIRKVKALIKQFERTSKVAASTIEDLQCKLTEARTISKKAIEERDLGQNRISKLDADVEALQNSCSKLTLRLEDYQSQEDKFNEKEVEVLSLCNAMSMKEQEAEDSLLSASEVKTLFDKIGRIEIPESHGGDLEPHNSAHVKKLFYVIDNITDLQHRINLLSYENEELQSTLGTRNLEIEQLKEEAESYDRDRQDREKMKNELSVLIYSLEKIIDMSGGSDLVVDQKSSGVTGLLSVLEKQVRALQLESESSKSKAQELGTKLGESQRVVEGLSTKVNSLQGRAAQPVIVQERSIFEAPTTGSEISEIEDGGSHGKNAISPVQSAAHVRTMRKGSTEHLAIEIGSESTRLVNNEETDEDKGHVFKSLNASGLGIWRSGFDESTEGKARTDRLLALLASVAARNHFEPSFGLDSGLKLANGFALSELIELGKLYLHCIKFEPFWSGEKFDVHKVLPPDLCSRVAISPRAFASRNSVKKLRRDGQARKRVADKSIASEDDSVKNDKKVESSDNLAAEEFLVFPSRGAVLRACTVTSGLIAALGIIIRQASHVVSVEGLPVLDCSLEVSFYSASLTQSVSCNLGHYIIVAFLPGVSEELLFRGALLPLFGSNWRSALIVAIIFGVLHLGSGRKYSFAVWATFVGLVYGYATIVSSSLIVPMASHAVNNFVGGMLWRYRSDSSRKI</sequence>
<protein>
    <recommendedName>
        <fullName evidence="4">CAAX prenyl protease 2/Lysostaphin resistance protein A-like domain-containing protein</fullName>
    </recommendedName>
</protein>
<feature type="coiled-coil region" evidence="1">
    <location>
        <begin position="120"/>
        <end position="147"/>
    </location>
</feature>
<feature type="coiled-coil region" evidence="1">
    <location>
        <begin position="928"/>
        <end position="1015"/>
    </location>
</feature>
<accession>A0A498IE31</accession>
<keyword evidence="3" id="KW-0812">Transmembrane</keyword>
<proteinExistence type="predicted"/>
<reference evidence="5 6" key="1">
    <citation type="submission" date="2018-10" db="EMBL/GenBank/DDBJ databases">
        <title>A high-quality apple genome assembly.</title>
        <authorList>
            <person name="Hu J."/>
        </authorList>
    </citation>
    <scope>NUCLEOTIDE SEQUENCE [LARGE SCALE GENOMIC DNA]</scope>
    <source>
        <strain evidence="6">cv. HFTH1</strain>
        <tissue evidence="5">Young leaf</tissue>
    </source>
</reference>
<evidence type="ECO:0000256" key="1">
    <source>
        <dbReference type="SAM" id="Coils"/>
    </source>
</evidence>
<dbReference type="InterPro" id="IPR003675">
    <property type="entry name" value="Rce1/LyrA-like_dom"/>
</dbReference>
<keyword evidence="6" id="KW-1185">Reference proteome</keyword>
<feature type="region of interest" description="Disordered" evidence="2">
    <location>
        <begin position="65"/>
        <end position="86"/>
    </location>
</feature>
<name>A0A498IE31_MALDO</name>
<evidence type="ECO:0000256" key="2">
    <source>
        <dbReference type="SAM" id="MobiDB-lite"/>
    </source>
</evidence>
<dbReference type="PANTHER" id="PTHR43939">
    <property type="entry name" value="COILED-COIL DOMAIN-CONTAINING PROTEIN 158"/>
    <property type="match status" value="1"/>
</dbReference>
<feature type="domain" description="CAAX prenyl protease 2/Lysostaphin resistance protein A-like" evidence="4">
    <location>
        <begin position="2014"/>
        <end position="2099"/>
    </location>
</feature>
<dbReference type="GO" id="GO:0004175">
    <property type="term" value="F:endopeptidase activity"/>
    <property type="evidence" value="ECO:0007669"/>
    <property type="project" value="UniProtKB-ARBA"/>
</dbReference>
<comment type="caution">
    <text evidence="5">The sequence shown here is derived from an EMBL/GenBank/DDBJ whole genome shotgun (WGS) entry which is preliminary data.</text>
</comment>
<dbReference type="SUPFAM" id="SSF57997">
    <property type="entry name" value="Tropomyosin"/>
    <property type="match status" value="1"/>
</dbReference>
<evidence type="ECO:0000313" key="6">
    <source>
        <dbReference type="Proteomes" id="UP000290289"/>
    </source>
</evidence>
<gene>
    <name evidence="5" type="ORF">DVH24_040968</name>
</gene>
<evidence type="ECO:0000313" key="5">
    <source>
        <dbReference type="EMBL" id="RXH79821.1"/>
    </source>
</evidence>
<dbReference type="Pfam" id="PF02517">
    <property type="entry name" value="Rce1-like"/>
    <property type="match status" value="1"/>
</dbReference>
<keyword evidence="1" id="KW-0175">Coiled coil</keyword>
<feature type="coiled-coil region" evidence="1">
    <location>
        <begin position="335"/>
        <end position="369"/>
    </location>
</feature>
<feature type="coiled-coil region" evidence="1">
    <location>
        <begin position="624"/>
        <end position="679"/>
    </location>
</feature>
<feature type="coiled-coil region" evidence="1">
    <location>
        <begin position="767"/>
        <end position="898"/>
    </location>
</feature>